<keyword evidence="5 9" id="KW-0547">Nucleotide-binding</keyword>
<proteinExistence type="inferred from homology"/>
<dbReference type="InterPro" id="IPR043129">
    <property type="entry name" value="ATPase_NBD"/>
</dbReference>
<dbReference type="EC" id="2.7.2.7" evidence="9"/>
<dbReference type="GO" id="GO:0006083">
    <property type="term" value="P:acetate metabolic process"/>
    <property type="evidence" value="ECO:0007669"/>
    <property type="project" value="TreeGrafter"/>
</dbReference>
<organism evidence="11 12">
    <name type="scientific">Acetomicrobium hydrogeniformans ATCC BAA-1850</name>
    <dbReference type="NCBI Taxonomy" id="592015"/>
    <lineage>
        <taxon>Bacteria</taxon>
        <taxon>Thermotogati</taxon>
        <taxon>Synergistota</taxon>
        <taxon>Synergistia</taxon>
        <taxon>Synergistales</taxon>
        <taxon>Acetomicrobiaceae</taxon>
        <taxon>Acetomicrobium</taxon>
    </lineage>
</organism>
<dbReference type="PANTHER" id="PTHR21060">
    <property type="entry name" value="ACETATE KINASE"/>
    <property type="match status" value="1"/>
</dbReference>
<dbReference type="PROSITE" id="PS01076">
    <property type="entry name" value="ACETATE_KINASE_2"/>
    <property type="match status" value="1"/>
</dbReference>
<dbReference type="Proteomes" id="UP000005273">
    <property type="component" value="Unassembled WGS sequence"/>
</dbReference>
<dbReference type="OrthoDB" id="9771859at2"/>
<dbReference type="GO" id="GO:0047761">
    <property type="term" value="F:butyrate kinase activity"/>
    <property type="evidence" value="ECO:0007669"/>
    <property type="project" value="UniProtKB-UniRule"/>
</dbReference>
<keyword evidence="12" id="KW-1185">Reference proteome</keyword>
<evidence type="ECO:0000256" key="9">
    <source>
        <dbReference type="HAMAP-Rule" id="MF_00542"/>
    </source>
</evidence>
<dbReference type="InterPro" id="IPR011245">
    <property type="entry name" value="Butyrate_kin"/>
</dbReference>
<name>A0A0T5X9L2_9BACT</name>
<evidence type="ECO:0000256" key="8">
    <source>
        <dbReference type="ARBA" id="ARBA00048596"/>
    </source>
</evidence>
<dbReference type="SUPFAM" id="SSF53067">
    <property type="entry name" value="Actin-like ATPase domain"/>
    <property type="match status" value="2"/>
</dbReference>
<dbReference type="EMBL" id="ACJX03000001">
    <property type="protein sequence ID" value="KRT35064.1"/>
    <property type="molecule type" value="Genomic_DNA"/>
</dbReference>
<evidence type="ECO:0000313" key="11">
    <source>
        <dbReference type="EMBL" id="KRT35064.1"/>
    </source>
</evidence>
<evidence type="ECO:0000256" key="7">
    <source>
        <dbReference type="ARBA" id="ARBA00022840"/>
    </source>
</evidence>
<dbReference type="NCBIfam" id="NF002834">
    <property type="entry name" value="PRK03011.1-5"/>
    <property type="match status" value="1"/>
</dbReference>
<dbReference type="PANTHER" id="PTHR21060:SF3">
    <property type="entry name" value="BUTYRATE KINASE 2-RELATED"/>
    <property type="match status" value="1"/>
</dbReference>
<keyword evidence="3 9" id="KW-0963">Cytoplasm</keyword>
<keyword evidence="7 9" id="KW-0067">ATP-binding</keyword>
<evidence type="ECO:0000256" key="1">
    <source>
        <dbReference type="ARBA" id="ARBA00004496"/>
    </source>
</evidence>
<comment type="caution">
    <text evidence="11">The sequence shown here is derived from an EMBL/GenBank/DDBJ whole genome shotgun (WGS) entry which is preliminary data.</text>
</comment>
<sequence length="370" mass="40789">MVVAFNILVINPGSTSTKIAWYDDDVETWRKTITHAPEELSEFDGVISQLDFRLKAVEDALKEAGYSFDDLDAVIGRGGIVDPPMPGGVYRVEEVLIEYLKCCKPWEHASNLGGLMAHSIAQPRNIPAFIADSVATDELDDIARITGLPELPKYSLAHTLNVKSVVRKAAKELDGDWRKLRFIVAHLGGGFTICAHRDGRMVDLNNANENGPFSPERAGTVPTGDLVKLCYSGKYNVKELRRKLAGASGFVGYLGTNDVRVVKQRIEEGDERAALIYRAMAFQVAKEIASYSAVLEGKVDAIIMTGGVAYDDDFVAMVTERVQWIAPVLVYPGENEMKSLAENALRVLKGEEKSSSYADVVENYRKREVL</sequence>
<evidence type="ECO:0000256" key="10">
    <source>
        <dbReference type="RuleBase" id="RU003835"/>
    </source>
</evidence>
<evidence type="ECO:0000256" key="4">
    <source>
        <dbReference type="ARBA" id="ARBA00022679"/>
    </source>
</evidence>
<evidence type="ECO:0000256" key="5">
    <source>
        <dbReference type="ARBA" id="ARBA00022741"/>
    </source>
</evidence>
<evidence type="ECO:0000256" key="2">
    <source>
        <dbReference type="ARBA" id="ARBA00008748"/>
    </source>
</evidence>
<dbReference type="NCBIfam" id="TIGR02707">
    <property type="entry name" value="butyr_kinase"/>
    <property type="match status" value="1"/>
</dbReference>
<dbReference type="CDD" id="cd24011">
    <property type="entry name" value="ASKHA_NBD_BK"/>
    <property type="match status" value="1"/>
</dbReference>
<accession>A0A0T5X9L2</accession>
<protein>
    <recommendedName>
        <fullName evidence="9">Probable butyrate kinase</fullName>
        <shortName evidence="9">BK</shortName>
        <ecNumber evidence="9">2.7.2.7</ecNumber>
    </recommendedName>
    <alternativeName>
        <fullName evidence="9">Branched-chain carboxylic acid kinase</fullName>
    </alternativeName>
</protein>
<dbReference type="InterPro" id="IPR000890">
    <property type="entry name" value="Aliphatic_acid_kin_short-chain"/>
</dbReference>
<dbReference type="HAMAP" id="MF_00542">
    <property type="entry name" value="Butyrate_kinase"/>
    <property type="match status" value="1"/>
</dbReference>
<dbReference type="STRING" id="592015.HMPREF1705_04330"/>
<comment type="similarity">
    <text evidence="2 9 10">Belongs to the acetokinase family.</text>
</comment>
<keyword evidence="6 9" id="KW-0418">Kinase</keyword>
<dbReference type="InterPro" id="IPR023865">
    <property type="entry name" value="Aliphatic_acid_kinase_CS"/>
</dbReference>
<dbReference type="Pfam" id="PF00871">
    <property type="entry name" value="Acetate_kinase"/>
    <property type="match status" value="1"/>
</dbReference>
<gene>
    <name evidence="9" type="primary">buk</name>
    <name evidence="11" type="ORF">HMPREF1705_04330</name>
</gene>
<evidence type="ECO:0000313" key="12">
    <source>
        <dbReference type="Proteomes" id="UP000005273"/>
    </source>
</evidence>
<dbReference type="GO" id="GO:0005524">
    <property type="term" value="F:ATP binding"/>
    <property type="evidence" value="ECO:0007669"/>
    <property type="project" value="UniProtKB-KW"/>
</dbReference>
<dbReference type="GO" id="GO:0005737">
    <property type="term" value="C:cytoplasm"/>
    <property type="evidence" value="ECO:0007669"/>
    <property type="project" value="UniProtKB-SubCell"/>
</dbReference>
<dbReference type="eggNOG" id="COG3426">
    <property type="taxonomic scope" value="Bacteria"/>
</dbReference>
<evidence type="ECO:0000256" key="6">
    <source>
        <dbReference type="ARBA" id="ARBA00022777"/>
    </source>
</evidence>
<dbReference type="PRINTS" id="PR00471">
    <property type="entry name" value="ACETATEKNASE"/>
</dbReference>
<reference evidence="12" key="1">
    <citation type="submission" date="2012-09" db="EMBL/GenBank/DDBJ databases">
        <authorList>
            <person name="Weinstock G."/>
            <person name="Sodergren E."/>
            <person name="Clifton S."/>
            <person name="Fulton L."/>
            <person name="Fulton B."/>
            <person name="Courtney L."/>
            <person name="Fronick C."/>
            <person name="Harrison M."/>
            <person name="Strong C."/>
            <person name="Farmer C."/>
            <person name="Delehaunty K."/>
            <person name="Markovic C."/>
            <person name="Hall O."/>
            <person name="Minx P."/>
            <person name="Tomlinson C."/>
            <person name="Mitreva M."/>
            <person name="Nelson J."/>
            <person name="Hou S."/>
            <person name="Wollam A."/>
            <person name="Pepin K.H."/>
            <person name="Johnson M."/>
            <person name="Bhonagiri V."/>
            <person name="Nash W.E."/>
            <person name="Suruliraj S."/>
            <person name="Warren W."/>
            <person name="Chinwalla A."/>
            <person name="Mardis E.R."/>
            <person name="Wilson R.K."/>
        </authorList>
    </citation>
    <scope>NUCLEOTIDE SEQUENCE [LARGE SCALE GENOMIC DNA]</scope>
    <source>
        <strain evidence="12">OS1</strain>
    </source>
</reference>
<evidence type="ECO:0000256" key="3">
    <source>
        <dbReference type="ARBA" id="ARBA00022490"/>
    </source>
</evidence>
<dbReference type="Gene3D" id="3.30.420.40">
    <property type="match status" value="2"/>
</dbReference>
<comment type="subcellular location">
    <subcellularLocation>
        <location evidence="1 9">Cytoplasm</location>
    </subcellularLocation>
</comment>
<dbReference type="GO" id="GO:0008776">
    <property type="term" value="F:acetate kinase activity"/>
    <property type="evidence" value="ECO:0007669"/>
    <property type="project" value="TreeGrafter"/>
</dbReference>
<dbReference type="PIRSF" id="PIRSF036458">
    <property type="entry name" value="Butyrate_kin"/>
    <property type="match status" value="1"/>
</dbReference>
<dbReference type="PROSITE" id="PS01075">
    <property type="entry name" value="ACETATE_KINASE_1"/>
    <property type="match status" value="1"/>
</dbReference>
<dbReference type="AlphaFoldDB" id="A0A0T5X9L2"/>
<keyword evidence="4 9" id="KW-0808">Transferase</keyword>
<comment type="catalytic activity">
    <reaction evidence="8 9">
        <text>butanoate + ATP = butanoyl phosphate + ADP</text>
        <dbReference type="Rhea" id="RHEA:13585"/>
        <dbReference type="ChEBI" id="CHEBI:17968"/>
        <dbReference type="ChEBI" id="CHEBI:30616"/>
        <dbReference type="ChEBI" id="CHEBI:58079"/>
        <dbReference type="ChEBI" id="CHEBI:456216"/>
        <dbReference type="EC" id="2.7.2.7"/>
    </reaction>
</comment>